<evidence type="ECO:0000313" key="6">
    <source>
        <dbReference type="Proteomes" id="UP000677054"/>
    </source>
</evidence>
<dbReference type="PROSITE" id="PS50070">
    <property type="entry name" value="KRINGLE_2"/>
    <property type="match status" value="2"/>
</dbReference>
<organism evidence="5">
    <name type="scientific">Darwinula stevensoni</name>
    <dbReference type="NCBI Taxonomy" id="69355"/>
    <lineage>
        <taxon>Eukaryota</taxon>
        <taxon>Metazoa</taxon>
        <taxon>Ecdysozoa</taxon>
        <taxon>Arthropoda</taxon>
        <taxon>Crustacea</taxon>
        <taxon>Oligostraca</taxon>
        <taxon>Ostracoda</taxon>
        <taxon>Podocopa</taxon>
        <taxon>Podocopida</taxon>
        <taxon>Darwinulocopina</taxon>
        <taxon>Darwinuloidea</taxon>
        <taxon>Darwinulidae</taxon>
        <taxon>Darwinula</taxon>
    </lineage>
</organism>
<dbReference type="SUPFAM" id="SSF57440">
    <property type="entry name" value="Kringle-like"/>
    <property type="match status" value="3"/>
</dbReference>
<dbReference type="InterPro" id="IPR000001">
    <property type="entry name" value="Kringle"/>
</dbReference>
<dbReference type="EMBL" id="LR905489">
    <property type="protein sequence ID" value="CAD7253508.1"/>
    <property type="molecule type" value="Genomic_DNA"/>
</dbReference>
<dbReference type="AlphaFoldDB" id="A0A7R9AG69"/>
<keyword evidence="1 3" id="KW-0420">Kringle</keyword>
<dbReference type="Pfam" id="PF00051">
    <property type="entry name" value="Kringle"/>
    <property type="match status" value="2"/>
</dbReference>
<proteinExistence type="predicted"/>
<dbReference type="OrthoDB" id="1915767at2759"/>
<keyword evidence="2" id="KW-1015">Disulfide bond</keyword>
<dbReference type="PANTHER" id="PTHR24261">
    <property type="entry name" value="PLASMINOGEN-RELATED"/>
    <property type="match status" value="1"/>
</dbReference>
<dbReference type="InterPro" id="IPR013806">
    <property type="entry name" value="Kringle-like"/>
</dbReference>
<dbReference type="Gene3D" id="2.40.20.10">
    <property type="entry name" value="Plasminogen Kringle 4"/>
    <property type="match status" value="3"/>
</dbReference>
<protein>
    <recommendedName>
        <fullName evidence="4">Kringle domain-containing protein</fullName>
    </recommendedName>
</protein>
<evidence type="ECO:0000313" key="5">
    <source>
        <dbReference type="EMBL" id="CAD7253508.1"/>
    </source>
</evidence>
<dbReference type="InterPro" id="IPR038178">
    <property type="entry name" value="Kringle_sf"/>
</dbReference>
<evidence type="ECO:0000259" key="4">
    <source>
        <dbReference type="PROSITE" id="PS50070"/>
    </source>
</evidence>
<name>A0A7R9AG69_9CRUS</name>
<comment type="caution">
    <text evidence="3">Lacks conserved residue(s) required for the propagation of feature annotation.</text>
</comment>
<dbReference type="EMBL" id="CAJPEV010005972">
    <property type="protein sequence ID" value="CAG0903714.1"/>
    <property type="molecule type" value="Genomic_DNA"/>
</dbReference>
<feature type="non-terminal residue" evidence="5">
    <location>
        <position position="279"/>
    </location>
</feature>
<dbReference type="PANTHER" id="PTHR24261:SF7">
    <property type="entry name" value="KRINGLE DOMAIN-CONTAINING PROTEIN"/>
    <property type="match status" value="1"/>
</dbReference>
<sequence length="279" mass="31696">MQKPPECKLTEMGTEYIGRQNMDVSGSLCTPWKNAFSSLTDMYQAIPDSKGMEKEHNFCRNPYGEFDVPFCYVNNEIKACDVPFCPDVVEDTTGNVGNEGNVYPECLLSKKGKEYVGTMSITETGKDCLLWANQVDDMPWDFYMTQFEPKDDSWKKLYYGYETRYLFLNDPPNCKLTAMGGEYVGKQNVTISGLSCQPWVTTFSASERLNYAATSMFPEEIDSTNNFCRSPSPTSPNERSPWCYIEPFPDGKWGYCDVPFCPKNEGEECDIRVEGKCVV</sequence>
<reference evidence="5" key="1">
    <citation type="submission" date="2020-11" db="EMBL/GenBank/DDBJ databases">
        <authorList>
            <person name="Tran Van P."/>
        </authorList>
    </citation>
    <scope>NUCLEOTIDE SEQUENCE</scope>
</reference>
<accession>A0A7R9AG69</accession>
<evidence type="ECO:0000256" key="3">
    <source>
        <dbReference type="PROSITE-ProRule" id="PRU00121"/>
    </source>
</evidence>
<feature type="domain" description="Kringle" evidence="4">
    <location>
        <begin position="180"/>
        <end position="261"/>
    </location>
</feature>
<dbReference type="SMART" id="SM00130">
    <property type="entry name" value="KR"/>
    <property type="match status" value="2"/>
</dbReference>
<dbReference type="InterPro" id="IPR050759">
    <property type="entry name" value="Serine_protease_kringle"/>
</dbReference>
<feature type="domain" description="Kringle" evidence="4">
    <location>
        <begin position="13"/>
        <end position="85"/>
    </location>
</feature>
<dbReference type="Proteomes" id="UP000677054">
    <property type="component" value="Unassembled WGS sequence"/>
</dbReference>
<evidence type="ECO:0000256" key="1">
    <source>
        <dbReference type="ARBA" id="ARBA00022572"/>
    </source>
</evidence>
<gene>
    <name evidence="5" type="ORF">DSTB1V02_LOCUS13257</name>
</gene>
<evidence type="ECO:0000256" key="2">
    <source>
        <dbReference type="ARBA" id="ARBA00023157"/>
    </source>
</evidence>
<keyword evidence="6" id="KW-1185">Reference proteome</keyword>